<dbReference type="OrthoDB" id="8300378at2759"/>
<protein>
    <submittedName>
        <fullName evidence="1">Uncharacterized protein</fullName>
    </submittedName>
</protein>
<reference evidence="1" key="1">
    <citation type="submission" date="2020-07" db="EMBL/GenBank/DDBJ databases">
        <title>Multicomponent nature underlies the extraordinary mechanical properties of spider dragline silk.</title>
        <authorList>
            <person name="Kono N."/>
            <person name="Nakamura H."/>
            <person name="Mori M."/>
            <person name="Yoshida Y."/>
            <person name="Ohtoshi R."/>
            <person name="Malay A.D."/>
            <person name="Moran D.A.P."/>
            <person name="Tomita M."/>
            <person name="Numata K."/>
            <person name="Arakawa K."/>
        </authorList>
    </citation>
    <scope>NUCLEOTIDE SEQUENCE</scope>
</reference>
<proteinExistence type="predicted"/>
<organism evidence="1 2">
    <name type="scientific">Trichonephila clavata</name>
    <name type="common">Joro spider</name>
    <name type="synonym">Nephila clavata</name>
    <dbReference type="NCBI Taxonomy" id="2740835"/>
    <lineage>
        <taxon>Eukaryota</taxon>
        <taxon>Metazoa</taxon>
        <taxon>Ecdysozoa</taxon>
        <taxon>Arthropoda</taxon>
        <taxon>Chelicerata</taxon>
        <taxon>Arachnida</taxon>
        <taxon>Araneae</taxon>
        <taxon>Araneomorphae</taxon>
        <taxon>Entelegynae</taxon>
        <taxon>Araneoidea</taxon>
        <taxon>Nephilidae</taxon>
        <taxon>Trichonephila</taxon>
    </lineage>
</organism>
<evidence type="ECO:0000313" key="2">
    <source>
        <dbReference type="Proteomes" id="UP000887116"/>
    </source>
</evidence>
<name>A0A8X6KZY9_TRICU</name>
<comment type="caution">
    <text evidence="1">The sequence shown here is derived from an EMBL/GenBank/DDBJ whole genome shotgun (WGS) entry which is preliminary data.</text>
</comment>
<sequence>MYKKIFLFAHSGAGYIQLLLRKAWYLQVYTSNPKRLALRLVVCHGKAQFQREPYSLELYGVSEGMIGILRMKSSSRLAHPVSTVA</sequence>
<dbReference type="AlphaFoldDB" id="A0A8X6KZY9"/>
<evidence type="ECO:0000313" key="1">
    <source>
        <dbReference type="EMBL" id="GFQ92705.1"/>
    </source>
</evidence>
<gene>
    <name evidence="1" type="ORF">TNCT_196821</name>
</gene>
<accession>A0A8X6KZY9</accession>
<dbReference type="Proteomes" id="UP000887116">
    <property type="component" value="Unassembled WGS sequence"/>
</dbReference>
<keyword evidence="2" id="KW-1185">Reference proteome</keyword>
<dbReference type="EMBL" id="BMAO01024055">
    <property type="protein sequence ID" value="GFQ92705.1"/>
    <property type="molecule type" value="Genomic_DNA"/>
</dbReference>